<gene>
    <name evidence="4" type="ORF">Tsubulata_038731</name>
</gene>
<feature type="region of interest" description="Disordered" evidence="2">
    <location>
        <begin position="1"/>
        <end position="26"/>
    </location>
</feature>
<keyword evidence="1" id="KW-0863">Zinc-finger</keyword>
<dbReference type="FunFam" id="3.30.40.10:FF:000468">
    <property type="entry name" value="RING/U-box superfamily protein"/>
    <property type="match status" value="1"/>
</dbReference>
<keyword evidence="1" id="KW-0862">Zinc</keyword>
<dbReference type="PROSITE" id="PS50089">
    <property type="entry name" value="ZF_RING_2"/>
    <property type="match status" value="1"/>
</dbReference>
<dbReference type="Gene3D" id="3.30.40.10">
    <property type="entry name" value="Zinc/RING finger domain, C3HC4 (zinc finger)"/>
    <property type="match status" value="1"/>
</dbReference>
<dbReference type="PANTHER" id="PTHR22765">
    <property type="entry name" value="RING FINGER AND PROTEASE ASSOCIATED DOMAIN-CONTAINING"/>
    <property type="match status" value="1"/>
</dbReference>
<evidence type="ECO:0000313" key="5">
    <source>
        <dbReference type="Proteomes" id="UP001141552"/>
    </source>
</evidence>
<evidence type="ECO:0000256" key="2">
    <source>
        <dbReference type="SAM" id="MobiDB-lite"/>
    </source>
</evidence>
<name>A0A9Q0GBU6_9ROSI</name>
<organism evidence="4 5">
    <name type="scientific">Turnera subulata</name>
    <dbReference type="NCBI Taxonomy" id="218843"/>
    <lineage>
        <taxon>Eukaryota</taxon>
        <taxon>Viridiplantae</taxon>
        <taxon>Streptophyta</taxon>
        <taxon>Embryophyta</taxon>
        <taxon>Tracheophyta</taxon>
        <taxon>Spermatophyta</taxon>
        <taxon>Magnoliopsida</taxon>
        <taxon>eudicotyledons</taxon>
        <taxon>Gunneridae</taxon>
        <taxon>Pentapetalae</taxon>
        <taxon>rosids</taxon>
        <taxon>fabids</taxon>
        <taxon>Malpighiales</taxon>
        <taxon>Passifloraceae</taxon>
        <taxon>Turnera</taxon>
    </lineage>
</organism>
<dbReference type="Proteomes" id="UP001141552">
    <property type="component" value="Unassembled WGS sequence"/>
</dbReference>
<sequence length="270" mass="30025">MSNGGTHNFAPRSGSRRSGREYGGYDNAYNNRDYSLTPSFPHFVPSQPLPAGDRGTQNTWRVIEERVMAGPLGLASFNVQRHYSPTQIVAARLTRESLPRLLGQTTEAPAPAPAPAPAEASRLTQDERNSALKKLKKEIYNPIPKSITRRLSLYYRDRALDVLKERAKEQEDDGKRCAVCLEDFEPKEQVMLTPCNHMFHEDCIVPWVKSNGQCPVCRFALSGAGGRPSAPPVPAITTNFATEEDVLQGELISVLRAMEEAFVRGNTARW</sequence>
<dbReference type="SMART" id="SM00184">
    <property type="entry name" value="RING"/>
    <property type="match status" value="1"/>
</dbReference>
<dbReference type="GO" id="GO:0061630">
    <property type="term" value="F:ubiquitin protein ligase activity"/>
    <property type="evidence" value="ECO:0007669"/>
    <property type="project" value="TreeGrafter"/>
</dbReference>
<dbReference type="AlphaFoldDB" id="A0A9Q0GBU6"/>
<dbReference type="OrthoDB" id="8062037at2759"/>
<comment type="caution">
    <text evidence="4">The sequence shown here is derived from an EMBL/GenBank/DDBJ whole genome shotgun (WGS) entry which is preliminary data.</text>
</comment>
<dbReference type="GO" id="GO:0006511">
    <property type="term" value="P:ubiquitin-dependent protein catabolic process"/>
    <property type="evidence" value="ECO:0007669"/>
    <property type="project" value="TreeGrafter"/>
</dbReference>
<dbReference type="Pfam" id="PF13639">
    <property type="entry name" value="zf-RING_2"/>
    <property type="match status" value="1"/>
</dbReference>
<dbReference type="PANTHER" id="PTHR22765:SF396">
    <property type="entry name" value="RING_U-BOX SUPERFAMILY PROTEIN"/>
    <property type="match status" value="1"/>
</dbReference>
<feature type="domain" description="RING-type" evidence="3">
    <location>
        <begin position="177"/>
        <end position="218"/>
    </location>
</feature>
<proteinExistence type="predicted"/>
<accession>A0A9Q0GBU6</accession>
<reference evidence="4" key="2">
    <citation type="journal article" date="2023" name="Plants (Basel)">
        <title>Annotation of the Turnera subulata (Passifloraceae) Draft Genome Reveals the S-Locus Evolved after the Divergence of Turneroideae from Passifloroideae in a Stepwise Manner.</title>
        <authorList>
            <person name="Henning P.M."/>
            <person name="Roalson E.H."/>
            <person name="Mir W."/>
            <person name="McCubbin A.G."/>
            <person name="Shore J.S."/>
        </authorList>
    </citation>
    <scope>NUCLEOTIDE SEQUENCE</scope>
    <source>
        <strain evidence="4">F60SS</strain>
    </source>
</reference>
<dbReference type="GO" id="GO:0008270">
    <property type="term" value="F:zinc ion binding"/>
    <property type="evidence" value="ECO:0007669"/>
    <property type="project" value="UniProtKB-KW"/>
</dbReference>
<dbReference type="InterPro" id="IPR013083">
    <property type="entry name" value="Znf_RING/FYVE/PHD"/>
</dbReference>
<keyword evidence="1" id="KW-0479">Metal-binding</keyword>
<evidence type="ECO:0000313" key="4">
    <source>
        <dbReference type="EMBL" id="KAJ4846972.1"/>
    </source>
</evidence>
<reference evidence="4" key="1">
    <citation type="submission" date="2022-02" db="EMBL/GenBank/DDBJ databases">
        <authorList>
            <person name="Henning P.M."/>
            <person name="McCubbin A.G."/>
            <person name="Shore J.S."/>
        </authorList>
    </citation>
    <scope>NUCLEOTIDE SEQUENCE</scope>
    <source>
        <strain evidence="4">F60SS</strain>
        <tissue evidence="4">Leaves</tissue>
    </source>
</reference>
<evidence type="ECO:0000259" key="3">
    <source>
        <dbReference type="PROSITE" id="PS50089"/>
    </source>
</evidence>
<keyword evidence="5" id="KW-1185">Reference proteome</keyword>
<dbReference type="EMBL" id="JAKUCV010001301">
    <property type="protein sequence ID" value="KAJ4846972.1"/>
    <property type="molecule type" value="Genomic_DNA"/>
</dbReference>
<dbReference type="InterPro" id="IPR051826">
    <property type="entry name" value="E3_ubiquitin-ligase_domain"/>
</dbReference>
<protein>
    <recommendedName>
        <fullName evidence="3">RING-type domain-containing protein</fullName>
    </recommendedName>
</protein>
<evidence type="ECO:0000256" key="1">
    <source>
        <dbReference type="PROSITE-ProRule" id="PRU00175"/>
    </source>
</evidence>
<dbReference type="InterPro" id="IPR001841">
    <property type="entry name" value="Znf_RING"/>
</dbReference>
<feature type="region of interest" description="Disordered" evidence="2">
    <location>
        <begin position="105"/>
        <end position="124"/>
    </location>
</feature>
<dbReference type="SUPFAM" id="SSF57850">
    <property type="entry name" value="RING/U-box"/>
    <property type="match status" value="1"/>
</dbReference>